<gene>
    <name evidence="2" type="ordered locus">TERTU_1309</name>
</gene>
<dbReference type="eggNOG" id="COG0381">
    <property type="taxonomic scope" value="Bacteria"/>
</dbReference>
<organism evidence="2 3">
    <name type="scientific">Teredinibacter turnerae (strain ATCC 39867 / T7901)</name>
    <dbReference type="NCBI Taxonomy" id="377629"/>
    <lineage>
        <taxon>Bacteria</taxon>
        <taxon>Pseudomonadati</taxon>
        <taxon>Pseudomonadota</taxon>
        <taxon>Gammaproteobacteria</taxon>
        <taxon>Cellvibrionales</taxon>
        <taxon>Cellvibrionaceae</taxon>
        <taxon>Teredinibacter</taxon>
    </lineage>
</organism>
<name>C5BRY7_TERTT</name>
<dbReference type="GO" id="GO:0008761">
    <property type="term" value="F:UDP-N-acetylglucosamine 2-epimerase activity"/>
    <property type="evidence" value="ECO:0007669"/>
    <property type="project" value="UniProtKB-EC"/>
</dbReference>
<reference evidence="2 3" key="1">
    <citation type="journal article" date="2009" name="PLoS ONE">
        <title>The complete genome of Teredinibacter turnerae T7901: an intracellular endosymbiont of marine wood-boring bivalves (shipworms).</title>
        <authorList>
            <person name="Yang J.C."/>
            <person name="Madupu R."/>
            <person name="Durkin A.S."/>
            <person name="Ekborg N.A."/>
            <person name="Pedamallu C.S."/>
            <person name="Hostetler J.B."/>
            <person name="Radune D."/>
            <person name="Toms B.S."/>
            <person name="Henrissat B."/>
            <person name="Coutinho P.M."/>
            <person name="Schwarz S."/>
            <person name="Field L."/>
            <person name="Trindade-Silva A.E."/>
            <person name="Soares C.A.G."/>
            <person name="Elshahawi S."/>
            <person name="Hanora A."/>
            <person name="Schmidt E.W."/>
            <person name="Haygood M.G."/>
            <person name="Posfai J."/>
            <person name="Benner J."/>
            <person name="Madinger C."/>
            <person name="Nove J."/>
            <person name="Anton B."/>
            <person name="Chaudhary K."/>
            <person name="Foster J."/>
            <person name="Holman A."/>
            <person name="Kumar S."/>
            <person name="Lessard P.A."/>
            <person name="Luyten Y.A."/>
            <person name="Slatko B."/>
            <person name="Wood N."/>
            <person name="Wu B."/>
            <person name="Teplitski M."/>
            <person name="Mougous J.D."/>
            <person name="Ward N."/>
            <person name="Eisen J.A."/>
            <person name="Badger J.H."/>
            <person name="Distel D.L."/>
        </authorList>
    </citation>
    <scope>NUCLEOTIDE SEQUENCE [LARGE SCALE GENOMIC DNA]</scope>
    <source>
        <strain evidence="3">ATCC 39867 / T7901</strain>
    </source>
</reference>
<dbReference type="GO" id="GO:0004553">
    <property type="term" value="F:hydrolase activity, hydrolyzing O-glycosyl compounds"/>
    <property type="evidence" value="ECO:0007669"/>
    <property type="project" value="InterPro"/>
</dbReference>
<dbReference type="PANTHER" id="PTHR43174:SF3">
    <property type="entry name" value="UDP-N-ACETYLGLUCOSAMINE 2-EPIMERASE"/>
    <property type="match status" value="1"/>
</dbReference>
<dbReference type="Proteomes" id="UP000009080">
    <property type="component" value="Chromosome"/>
</dbReference>
<evidence type="ECO:0000313" key="3">
    <source>
        <dbReference type="Proteomes" id="UP000009080"/>
    </source>
</evidence>
<dbReference type="CDD" id="cd03786">
    <property type="entry name" value="GTB_UDP-GlcNAc_2-Epimerase"/>
    <property type="match status" value="1"/>
</dbReference>
<keyword evidence="3" id="KW-1185">Reference proteome</keyword>
<dbReference type="Gene3D" id="3.40.50.2000">
    <property type="entry name" value="Glycogen Phosphorylase B"/>
    <property type="match status" value="2"/>
</dbReference>
<dbReference type="InterPro" id="IPR020004">
    <property type="entry name" value="UDP-GlcNAc_Epase"/>
</dbReference>
<dbReference type="EC" id="5.1.3.14" evidence="2"/>
<dbReference type="InterPro" id="IPR029767">
    <property type="entry name" value="WecB-like"/>
</dbReference>
<dbReference type="OrthoDB" id="9803238at2"/>
<dbReference type="SUPFAM" id="SSF53756">
    <property type="entry name" value="UDP-Glycosyltransferase/glycogen phosphorylase"/>
    <property type="match status" value="1"/>
</dbReference>
<dbReference type="EMBL" id="CP001614">
    <property type="protein sequence ID" value="ACR12184.1"/>
    <property type="molecule type" value="Genomic_DNA"/>
</dbReference>
<keyword evidence="2" id="KW-0413">Isomerase</keyword>
<protein>
    <submittedName>
        <fullName evidence="2">UDP-N-acetylglucosamine 2-epimerase</fullName>
        <ecNumber evidence="2">5.1.3.14</ecNumber>
    </submittedName>
</protein>
<dbReference type="RefSeq" id="WP_015818296.1">
    <property type="nucleotide sequence ID" value="NC_012997.1"/>
</dbReference>
<dbReference type="InterPro" id="IPR003331">
    <property type="entry name" value="UDP_GlcNAc_Epimerase_2_dom"/>
</dbReference>
<dbReference type="KEGG" id="ttu:TERTU_1309"/>
<proteinExistence type="predicted"/>
<sequence length="399" mass="43225">MKTRLCIVTGSRADFGLLRWLMQDIADSDNFELQVIAVGSHLSTTFGETRAEITAAGFCLDATVDITMPADSPADICRYTGTAMARFADTYQQLQPQLIIVLGDRYEIFAAASAALFCGYPLAHLMGGELSEGAIDEALRHSISKMASLHFVANDTYRQRVIQLGEPPERVFTVGGMGVDALHRSTPLSRVELEQTLGAPLLERNLLVTFHPATLATTNTTTDESPDAQMQALLDALTALDQTRIIITFPNADAGHKRLISAITQFCADNPNALHFASLGQQRYLSLMRYVDAVVGNSSSGLAEAPSFGIPTVNIGDRQRGRMKASSVLDCPPQPTAILEAIQLCYQPEIRARAKNCVNPYGDPGAAKRIVTALESIPLTGLRNKHFHDIAVPPSRTEA</sequence>
<accession>C5BRY7</accession>
<dbReference type="Pfam" id="PF02350">
    <property type="entry name" value="Epimerase_2"/>
    <property type="match status" value="1"/>
</dbReference>
<evidence type="ECO:0000313" key="2">
    <source>
        <dbReference type="EMBL" id="ACR12184.1"/>
    </source>
</evidence>
<feature type="domain" description="UDP-N-acetylglucosamine 2-epimerase" evidence="1">
    <location>
        <begin position="25"/>
        <end position="375"/>
    </location>
</feature>
<dbReference type="HOGENOM" id="CLU_061127_0_0_6"/>
<dbReference type="NCBIfam" id="TIGR03568">
    <property type="entry name" value="NeuC_NnaA"/>
    <property type="match status" value="1"/>
</dbReference>
<dbReference type="PANTHER" id="PTHR43174">
    <property type="entry name" value="UDP-N-ACETYLGLUCOSAMINE 2-EPIMERASE"/>
    <property type="match status" value="1"/>
</dbReference>
<dbReference type="AlphaFoldDB" id="C5BRY7"/>
<dbReference type="STRING" id="377629.TERTU_1309"/>
<evidence type="ECO:0000259" key="1">
    <source>
        <dbReference type="Pfam" id="PF02350"/>
    </source>
</evidence>
<dbReference type="GO" id="GO:0006047">
    <property type="term" value="P:UDP-N-acetylglucosamine metabolic process"/>
    <property type="evidence" value="ECO:0007669"/>
    <property type="project" value="InterPro"/>
</dbReference>